<evidence type="ECO:0000256" key="1">
    <source>
        <dbReference type="SAM" id="MobiDB-lite"/>
    </source>
</evidence>
<accession>A0A6M5YRW9</accession>
<dbReference type="EMBL" id="CP053452">
    <property type="protein sequence ID" value="QJW95722.1"/>
    <property type="molecule type" value="Genomic_DNA"/>
</dbReference>
<gene>
    <name evidence="2" type="ORF">FTUN_3276</name>
</gene>
<feature type="compositionally biased region" description="Low complexity" evidence="1">
    <location>
        <begin position="21"/>
        <end position="40"/>
    </location>
</feature>
<name>A0A6M5YRW9_9BACT</name>
<sequence length="245" mass="26238">MAARPRLERLRDAPRTPPGASAPRGGTSRPSSSSIRGGKPTSKPPAPHPRSRSPTCARIAAEMPVLLATVEVRRVARAVDGLKAAARAMAPHCGRAGAGRPARSPGRRGVPRTRTPRTGLRLHLRGAADAVQLYGLLAGSLAADPFQLFLPAALRPDGTLPPGFAGSAHWLWPSQPLAAVPRISGERVVLVGPAAIRSTPDYEVSFPAWPSRPRRSRCSTRSRPRTRWRGCAVGRSRFSRRRTPP</sequence>
<evidence type="ECO:0000313" key="3">
    <source>
        <dbReference type="Proteomes" id="UP000503447"/>
    </source>
</evidence>
<feature type="region of interest" description="Disordered" evidence="1">
    <location>
        <begin position="93"/>
        <end position="116"/>
    </location>
</feature>
<organism evidence="2 3">
    <name type="scientific">Frigoriglobus tundricola</name>
    <dbReference type="NCBI Taxonomy" id="2774151"/>
    <lineage>
        <taxon>Bacteria</taxon>
        <taxon>Pseudomonadati</taxon>
        <taxon>Planctomycetota</taxon>
        <taxon>Planctomycetia</taxon>
        <taxon>Gemmatales</taxon>
        <taxon>Gemmataceae</taxon>
        <taxon>Frigoriglobus</taxon>
    </lineage>
</organism>
<keyword evidence="3" id="KW-1185">Reference proteome</keyword>
<dbReference type="Proteomes" id="UP000503447">
    <property type="component" value="Chromosome"/>
</dbReference>
<dbReference type="AlphaFoldDB" id="A0A6M5YRW9"/>
<feature type="compositionally biased region" description="Basic and acidic residues" evidence="1">
    <location>
        <begin position="1"/>
        <end position="14"/>
    </location>
</feature>
<proteinExistence type="predicted"/>
<evidence type="ECO:0000313" key="2">
    <source>
        <dbReference type="EMBL" id="QJW95722.1"/>
    </source>
</evidence>
<feature type="compositionally biased region" description="Low complexity" evidence="1">
    <location>
        <begin position="94"/>
        <end position="104"/>
    </location>
</feature>
<protein>
    <submittedName>
        <fullName evidence="2">Uncharacterized protein</fullName>
    </submittedName>
</protein>
<reference evidence="3" key="1">
    <citation type="submission" date="2020-05" db="EMBL/GenBank/DDBJ databases">
        <title>Frigoriglobus tundricola gen. nov., sp. nov., a psychrotolerant cellulolytic planctomycete of the family Gemmataceae with two divergent copies of 16S rRNA gene.</title>
        <authorList>
            <person name="Kulichevskaya I.S."/>
            <person name="Ivanova A.A."/>
            <person name="Naumoff D.G."/>
            <person name="Beletsky A.V."/>
            <person name="Rijpstra W.I.C."/>
            <person name="Sinninghe Damste J.S."/>
            <person name="Mardanov A.V."/>
            <person name="Ravin N.V."/>
            <person name="Dedysh S.N."/>
        </authorList>
    </citation>
    <scope>NUCLEOTIDE SEQUENCE [LARGE SCALE GENOMIC DNA]</scope>
    <source>
        <strain evidence="3">PL17</strain>
    </source>
</reference>
<feature type="compositionally biased region" description="Basic residues" evidence="1">
    <location>
        <begin position="105"/>
        <end position="116"/>
    </location>
</feature>
<feature type="region of interest" description="Disordered" evidence="1">
    <location>
        <begin position="1"/>
        <end position="54"/>
    </location>
</feature>
<dbReference type="KEGG" id="ftj:FTUN_3276"/>
<dbReference type="RefSeq" id="WP_171471457.1">
    <property type="nucleotide sequence ID" value="NZ_CP053452.2"/>
</dbReference>